<evidence type="ECO:0000256" key="2">
    <source>
        <dbReference type="SAM" id="SignalP"/>
    </source>
</evidence>
<feature type="region of interest" description="Disordered" evidence="1">
    <location>
        <begin position="49"/>
        <end position="70"/>
    </location>
</feature>
<name>A0ABN9X2C4_9DINO</name>
<dbReference type="EMBL" id="CAUYUJ010019749">
    <property type="protein sequence ID" value="CAK0893435.1"/>
    <property type="molecule type" value="Genomic_DNA"/>
</dbReference>
<organism evidence="3 4">
    <name type="scientific">Prorocentrum cordatum</name>
    <dbReference type="NCBI Taxonomy" id="2364126"/>
    <lineage>
        <taxon>Eukaryota</taxon>
        <taxon>Sar</taxon>
        <taxon>Alveolata</taxon>
        <taxon>Dinophyceae</taxon>
        <taxon>Prorocentrales</taxon>
        <taxon>Prorocentraceae</taxon>
        <taxon>Prorocentrum</taxon>
    </lineage>
</organism>
<gene>
    <name evidence="3" type="ORF">PCOR1329_LOCUS72769</name>
</gene>
<reference evidence="3" key="1">
    <citation type="submission" date="2023-10" db="EMBL/GenBank/DDBJ databases">
        <authorList>
            <person name="Chen Y."/>
            <person name="Shah S."/>
            <person name="Dougan E. K."/>
            <person name="Thang M."/>
            <person name="Chan C."/>
        </authorList>
    </citation>
    <scope>NUCLEOTIDE SEQUENCE [LARGE SCALE GENOMIC DNA]</scope>
</reference>
<accession>A0ABN9X2C4</accession>
<evidence type="ECO:0000313" key="4">
    <source>
        <dbReference type="Proteomes" id="UP001189429"/>
    </source>
</evidence>
<protein>
    <submittedName>
        <fullName evidence="3">Uncharacterized protein</fullName>
    </submittedName>
</protein>
<dbReference type="Proteomes" id="UP001189429">
    <property type="component" value="Unassembled WGS sequence"/>
</dbReference>
<keyword evidence="4" id="KW-1185">Reference proteome</keyword>
<comment type="caution">
    <text evidence="3">The sequence shown here is derived from an EMBL/GenBank/DDBJ whole genome shotgun (WGS) entry which is preliminary data.</text>
</comment>
<feature type="chain" id="PRO_5047083068" evidence="2">
    <location>
        <begin position="17"/>
        <end position="139"/>
    </location>
</feature>
<evidence type="ECO:0000313" key="3">
    <source>
        <dbReference type="EMBL" id="CAK0893435.1"/>
    </source>
</evidence>
<sequence length="139" mass="15131">MLLDTLLSALVAPAVGVAVPKGMSQHAFLTEADGRLFGGAEVGMRLAEAAPTSPDMPQPPATVSARSGERHRICQRRISDIHSRRDPDSLFQIESWLAKYKGSEDMIYIEVCKECGVQPSPLYEGRPPDSICLALLLRV</sequence>
<proteinExistence type="predicted"/>
<feature type="signal peptide" evidence="2">
    <location>
        <begin position="1"/>
        <end position="16"/>
    </location>
</feature>
<evidence type="ECO:0000256" key="1">
    <source>
        <dbReference type="SAM" id="MobiDB-lite"/>
    </source>
</evidence>
<keyword evidence="2" id="KW-0732">Signal</keyword>